<dbReference type="Proteomes" id="UP000033870">
    <property type="component" value="Unassembled WGS sequence"/>
</dbReference>
<accession>A0A0G1YHZ0</accession>
<dbReference type="EMBL" id="LCRX01000001">
    <property type="protein sequence ID" value="KKW43048.1"/>
    <property type="molecule type" value="Genomic_DNA"/>
</dbReference>
<organism evidence="2 3">
    <name type="scientific">Candidatus Magasanikbacteria bacterium GW2011_GWA2_56_11</name>
    <dbReference type="NCBI Taxonomy" id="1619044"/>
    <lineage>
        <taxon>Bacteria</taxon>
        <taxon>Candidatus Magasanikiibacteriota</taxon>
    </lineage>
</organism>
<comment type="caution">
    <text evidence="2">The sequence shown here is derived from an EMBL/GenBank/DDBJ whole genome shotgun (WGS) entry which is preliminary data.</text>
</comment>
<dbReference type="AlphaFoldDB" id="A0A0G1YHZ0"/>
<reference evidence="2 3" key="1">
    <citation type="journal article" date="2015" name="Nature">
        <title>rRNA introns, odd ribosomes, and small enigmatic genomes across a large radiation of phyla.</title>
        <authorList>
            <person name="Brown C.T."/>
            <person name="Hug L.A."/>
            <person name="Thomas B.C."/>
            <person name="Sharon I."/>
            <person name="Castelle C.J."/>
            <person name="Singh A."/>
            <person name="Wilkins M.J."/>
            <person name="Williams K.H."/>
            <person name="Banfield J.F."/>
        </authorList>
    </citation>
    <scope>NUCLEOTIDE SEQUENCE [LARGE SCALE GENOMIC DNA]</scope>
</reference>
<name>A0A0G1YHZ0_9BACT</name>
<evidence type="ECO:0000313" key="3">
    <source>
        <dbReference type="Proteomes" id="UP000033870"/>
    </source>
</evidence>
<evidence type="ECO:0000313" key="2">
    <source>
        <dbReference type="EMBL" id="KKW43048.1"/>
    </source>
</evidence>
<feature type="region of interest" description="Disordered" evidence="1">
    <location>
        <begin position="22"/>
        <end position="42"/>
    </location>
</feature>
<proteinExistence type="predicted"/>
<protein>
    <submittedName>
        <fullName evidence="2">Uncharacterized protein</fullName>
    </submittedName>
</protein>
<sequence>MGTENRDQAPVCSQCGAPSYAGCPHSTRESVAASSSEVAEPSPEEVVAFSEVIGRLDPEVTRRIREDGFDVDGDAPGIVRLMKEGIDGSIRLAREAGYAIDTSAEPMKGQTKTVYLLPDHRVLKLQPLKDYLNEAALGEDEVSFYDAVEKALGVDVRKMVAETRPAGQGVPGATQEFVFKTAKAIDLAKAQGNLALADKLLDAHRSNPLAKNYVFEQKTRNTGLVRREDGKIYVVAADTSGGLHIENVEGGWGTLQHDVGGIVSIDPAELESVPDLKEWLGTAAASSVQR</sequence>
<evidence type="ECO:0000256" key="1">
    <source>
        <dbReference type="SAM" id="MobiDB-lite"/>
    </source>
</evidence>
<feature type="compositionally biased region" description="Low complexity" evidence="1">
    <location>
        <begin position="29"/>
        <end position="42"/>
    </location>
</feature>
<gene>
    <name evidence="2" type="ORF">UY92_C0001G0062</name>
</gene>